<dbReference type="PANTHER" id="PTHR47459:SF1">
    <property type="entry name" value="KINESIN LIGHT CHAIN-RELATED"/>
    <property type="match status" value="1"/>
</dbReference>
<keyword evidence="1" id="KW-0802">TPR repeat</keyword>
<feature type="compositionally biased region" description="Acidic residues" evidence="3">
    <location>
        <begin position="204"/>
        <end position="227"/>
    </location>
</feature>
<accession>A0A9D4ZMC1</accession>
<reference evidence="4" key="1">
    <citation type="submission" date="2021-01" db="EMBL/GenBank/DDBJ databases">
        <title>Adiantum capillus-veneris genome.</title>
        <authorList>
            <person name="Fang Y."/>
            <person name="Liao Q."/>
        </authorList>
    </citation>
    <scope>NUCLEOTIDE SEQUENCE</scope>
    <source>
        <strain evidence="4">H3</strain>
        <tissue evidence="4">Leaf</tissue>
    </source>
</reference>
<keyword evidence="5" id="KW-1185">Reference proteome</keyword>
<feature type="region of interest" description="Disordered" evidence="3">
    <location>
        <begin position="169"/>
        <end position="232"/>
    </location>
</feature>
<sequence>MWPSTAIAKLCSGGRRKAGNSVIHLFGLSRVHSQSHGPCAAAHYATRPEKDTERRMLLVSFLNTRQGGRLGLIARSFGCSSSIPWTHDVEEDFEAEPCKHSRNYSNHAVSDVFAQKMSIRIEPPMAGILDKELLRKRRTQPFTEMQSLGVGLYRDKLRNCRCFSTAAMESSRQEEHLGGSGTVATANLSNKSSEKETTIVSDENLNEDGEDDEIGIVDSDSEEEEDDYRDRSMPSISSMIKEQSIEALEASLKAMEKSLPPDDLRIGTTCLRLAQLYDSADEDPEDVLPYAEKALKILQPLEEGSFDFAMCHHVLGSTYYKMDESEKAISYLEQAADLLEKVREAEASPKAIGTIRYAVQILLGHSKMALEKQDDGLENYQKALAINEQVLEPGNPDLARSYQQVAEAYTEAERYDDALTLCLKALPIYENFFGSSSFEVAVLRRLMAMIYDDLEDYENLLNQHTIIRPILVKLGKMKEVASLDLSSGNALMSLDRFKDATLKYKEVVNETKETSRFHAHALVMLGKAYAHLKQNKNAVKFCKRAFDALKGKKMALEAATSLMELGSVYQQLNEIEQALTVLKKAFTIFEQHPDQVAAIAEIEGQIGLLYIFMGKVEEGVPYLESSGTKSEEIYGEDSEELLAVYNHTAIAYLELGRLDEALVKFEAARSIAVENLGPEDSDTIAIYSNLSNTYSGLERFDKAIECQSHVVDALKKGKTSYEVSLQEAEEKLKEYKVKAQSARSIESGKAT</sequence>
<evidence type="ECO:0000256" key="2">
    <source>
        <dbReference type="SAM" id="Coils"/>
    </source>
</evidence>
<evidence type="ECO:0000313" key="5">
    <source>
        <dbReference type="Proteomes" id="UP000886520"/>
    </source>
</evidence>
<evidence type="ECO:0000256" key="3">
    <source>
        <dbReference type="SAM" id="MobiDB-lite"/>
    </source>
</evidence>
<gene>
    <name evidence="4" type="ORF">GOP47_0004161</name>
</gene>
<proteinExistence type="predicted"/>
<dbReference type="Proteomes" id="UP000886520">
    <property type="component" value="Chromosome 4"/>
</dbReference>
<feature type="compositionally biased region" description="Polar residues" evidence="3">
    <location>
        <begin position="182"/>
        <end position="191"/>
    </location>
</feature>
<keyword evidence="2" id="KW-0175">Coiled coil</keyword>
<protein>
    <submittedName>
        <fullName evidence="4">Uncharacterized protein</fullName>
    </submittedName>
</protein>
<dbReference type="AlphaFoldDB" id="A0A9D4ZMC1"/>
<dbReference type="EMBL" id="JABFUD020000004">
    <property type="protein sequence ID" value="KAI5080978.1"/>
    <property type="molecule type" value="Genomic_DNA"/>
</dbReference>
<dbReference type="SUPFAM" id="SSF48452">
    <property type="entry name" value="TPR-like"/>
    <property type="match status" value="3"/>
</dbReference>
<evidence type="ECO:0000313" key="4">
    <source>
        <dbReference type="EMBL" id="KAI5080978.1"/>
    </source>
</evidence>
<dbReference type="PROSITE" id="PS50005">
    <property type="entry name" value="TPR"/>
    <property type="match status" value="2"/>
</dbReference>
<comment type="caution">
    <text evidence="4">The sequence shown here is derived from an EMBL/GenBank/DDBJ whole genome shotgun (WGS) entry which is preliminary data.</text>
</comment>
<dbReference type="Gene3D" id="1.25.40.10">
    <property type="entry name" value="Tetratricopeptide repeat domain"/>
    <property type="match status" value="4"/>
</dbReference>
<feature type="repeat" description="TPR" evidence="1">
    <location>
        <begin position="309"/>
        <end position="342"/>
    </location>
</feature>
<dbReference type="Pfam" id="PF13181">
    <property type="entry name" value="TPR_8"/>
    <property type="match status" value="1"/>
</dbReference>
<dbReference type="Pfam" id="PF13424">
    <property type="entry name" value="TPR_12"/>
    <property type="match status" value="3"/>
</dbReference>
<organism evidence="4 5">
    <name type="scientific">Adiantum capillus-veneris</name>
    <name type="common">Maidenhair fern</name>
    <dbReference type="NCBI Taxonomy" id="13818"/>
    <lineage>
        <taxon>Eukaryota</taxon>
        <taxon>Viridiplantae</taxon>
        <taxon>Streptophyta</taxon>
        <taxon>Embryophyta</taxon>
        <taxon>Tracheophyta</taxon>
        <taxon>Polypodiopsida</taxon>
        <taxon>Polypodiidae</taxon>
        <taxon>Polypodiales</taxon>
        <taxon>Pteridineae</taxon>
        <taxon>Pteridaceae</taxon>
        <taxon>Vittarioideae</taxon>
        <taxon>Adiantum</taxon>
    </lineage>
</organism>
<dbReference type="PANTHER" id="PTHR47459">
    <property type="entry name" value="KINESIN LIGHT CHAIN-RELATED"/>
    <property type="match status" value="1"/>
</dbReference>
<dbReference type="InterPro" id="IPR011990">
    <property type="entry name" value="TPR-like_helical_dom_sf"/>
</dbReference>
<feature type="coiled-coil region" evidence="2">
    <location>
        <begin position="711"/>
        <end position="745"/>
    </location>
</feature>
<dbReference type="OrthoDB" id="626167at2759"/>
<name>A0A9D4ZMC1_ADICA</name>
<dbReference type="SMART" id="SM00028">
    <property type="entry name" value="TPR"/>
    <property type="match status" value="7"/>
</dbReference>
<feature type="repeat" description="TPR" evidence="1">
    <location>
        <begin position="559"/>
        <end position="592"/>
    </location>
</feature>
<evidence type="ECO:0000256" key="1">
    <source>
        <dbReference type="PROSITE-ProRule" id="PRU00339"/>
    </source>
</evidence>
<dbReference type="InterPro" id="IPR019734">
    <property type="entry name" value="TPR_rpt"/>
</dbReference>